<dbReference type="EMBL" id="MN448289">
    <property type="protein sequence ID" value="QFG74514.1"/>
    <property type="molecule type" value="Genomic_DNA"/>
</dbReference>
<sequence>MEKIKLTILKPFKNQFNLVLHKQIYGTNILIFNTKKNISDRLFTFELNINKHTRFFQLEMDIEKLSPFIKDGIEYYQQIYLYDDINTEVILRFCKNLKLKEVVYKY</sequence>
<organism evidence="1">
    <name type="scientific">Megaviridae environmental sample</name>
    <dbReference type="NCBI Taxonomy" id="1737588"/>
    <lineage>
        <taxon>Viruses</taxon>
        <taxon>Varidnaviria</taxon>
        <taxon>Bamfordvirae</taxon>
        <taxon>Nucleocytoviricota</taxon>
        <taxon>Megaviricetes</taxon>
        <taxon>Imitervirales</taxon>
        <taxon>Mimiviridae</taxon>
        <taxon>environmental samples</taxon>
    </lineage>
</organism>
<proteinExistence type="predicted"/>
<reference evidence="1" key="1">
    <citation type="journal article" date="2019" name="Philos. Trans. R. Soc. Lond., B, Biol. Sci.">
        <title>Targeted metagenomic recovery of four divergent viruses reveals shared and distinctive characteristics of giant viruses of marine eukaryotes.</title>
        <authorList>
            <person name="Needham D.M."/>
            <person name="Poirier C."/>
            <person name="Hehenberger E."/>
            <person name="Jimenez V."/>
            <person name="Swalwell J.E."/>
            <person name="Santoro A.E."/>
            <person name="Worden A.Z."/>
        </authorList>
    </citation>
    <scope>NUCLEOTIDE SEQUENCE</scope>
    <source>
        <strain evidence="1">MPacV-611</strain>
    </source>
</reference>
<name>A0A5J6VLZ4_9VIRU</name>
<evidence type="ECO:0000313" key="1">
    <source>
        <dbReference type="EMBL" id="QFG74514.1"/>
    </source>
</evidence>
<accession>A0A5J6VLZ4</accession>
<protein>
    <submittedName>
        <fullName evidence="1">Uncharacterized protein</fullName>
    </submittedName>
</protein>